<dbReference type="Pfam" id="PF21376">
    <property type="entry name" value="TOR1A_C"/>
    <property type="match status" value="1"/>
</dbReference>
<proteinExistence type="predicted"/>
<dbReference type="GO" id="GO:0071218">
    <property type="term" value="P:cellular response to misfolded protein"/>
    <property type="evidence" value="ECO:0007669"/>
    <property type="project" value="TreeGrafter"/>
</dbReference>
<dbReference type="Proteomes" id="UP000708208">
    <property type="component" value="Unassembled WGS sequence"/>
</dbReference>
<keyword evidence="3" id="KW-1185">Reference proteome</keyword>
<name>A0A8J2JPK6_9HEXA</name>
<evidence type="ECO:0000313" key="2">
    <source>
        <dbReference type="EMBL" id="CAG7721535.1"/>
    </source>
</evidence>
<dbReference type="GO" id="GO:0016887">
    <property type="term" value="F:ATP hydrolysis activity"/>
    <property type="evidence" value="ECO:0007669"/>
    <property type="project" value="InterPro"/>
</dbReference>
<gene>
    <name evidence="2" type="ORF">AFUS01_LOCUS10744</name>
</gene>
<evidence type="ECO:0000259" key="1">
    <source>
        <dbReference type="Pfam" id="PF21376"/>
    </source>
</evidence>
<dbReference type="InterPro" id="IPR049337">
    <property type="entry name" value="TOR1A_C"/>
</dbReference>
<comment type="caution">
    <text evidence="2">The sequence shown here is derived from an EMBL/GenBank/DDBJ whole genome shotgun (WGS) entry which is preliminary data.</text>
</comment>
<dbReference type="GO" id="GO:0005737">
    <property type="term" value="C:cytoplasm"/>
    <property type="evidence" value="ECO:0007669"/>
    <property type="project" value="UniProtKB-ARBA"/>
</dbReference>
<dbReference type="PROSITE" id="PS51257">
    <property type="entry name" value="PROKAR_LIPOPROTEIN"/>
    <property type="match status" value="1"/>
</dbReference>
<dbReference type="AlphaFoldDB" id="A0A8J2JPK6"/>
<organism evidence="2 3">
    <name type="scientific">Allacma fusca</name>
    <dbReference type="NCBI Taxonomy" id="39272"/>
    <lineage>
        <taxon>Eukaryota</taxon>
        <taxon>Metazoa</taxon>
        <taxon>Ecdysozoa</taxon>
        <taxon>Arthropoda</taxon>
        <taxon>Hexapoda</taxon>
        <taxon>Collembola</taxon>
        <taxon>Symphypleona</taxon>
        <taxon>Sminthuridae</taxon>
        <taxon>Allacma</taxon>
    </lineage>
</organism>
<dbReference type="Pfam" id="PF06309">
    <property type="entry name" value="Torsin"/>
    <property type="match status" value="1"/>
</dbReference>
<dbReference type="EMBL" id="CAJVCH010080319">
    <property type="protein sequence ID" value="CAG7721535.1"/>
    <property type="molecule type" value="Genomic_DNA"/>
</dbReference>
<dbReference type="PANTHER" id="PTHR10760">
    <property type="entry name" value="TORSIN"/>
    <property type="match status" value="1"/>
</dbReference>
<protein>
    <recommendedName>
        <fullName evidence="1">Torsin-1A C-terminal domain-containing protein</fullName>
    </recommendedName>
</protein>
<dbReference type="PANTHER" id="PTHR10760:SF2">
    <property type="entry name" value="LD13476P-RELATED"/>
    <property type="match status" value="1"/>
</dbReference>
<evidence type="ECO:0000313" key="3">
    <source>
        <dbReference type="Proteomes" id="UP000708208"/>
    </source>
</evidence>
<reference evidence="2" key="1">
    <citation type="submission" date="2021-06" db="EMBL/GenBank/DDBJ databases">
        <authorList>
            <person name="Hodson N. C."/>
            <person name="Mongue J. A."/>
            <person name="Jaron S. K."/>
        </authorList>
    </citation>
    <scope>NUCLEOTIDE SEQUENCE</scope>
</reference>
<dbReference type="InterPro" id="IPR010448">
    <property type="entry name" value="Torsin"/>
</dbReference>
<accession>A0A8J2JPK6</accession>
<dbReference type="GO" id="GO:0005524">
    <property type="term" value="F:ATP binding"/>
    <property type="evidence" value="ECO:0007669"/>
    <property type="project" value="InterPro"/>
</dbReference>
<feature type="domain" description="Torsin-1A C-terminal" evidence="1">
    <location>
        <begin position="283"/>
        <end position="340"/>
    </location>
</feature>
<sequence>MKSTGGNLRVLLRSSPVVAIACACFVLQFPVGVDGGLRSTLGKVYESLSCTFSSECCHEPYVRTANKTIKELHRKLNSKFFGQHLAAEMVITALSGHLNDPNPKKPLVLSFHGWAGSGKTYLAEMIIDALYEKGTESNYVRMYSASYHFPDKDKVAEYQEKLRKEIKATLSACERAVIVFDEVDVTPPSLYDGIVGLLDHFPFENEVNHKKAIYIFLSNIGSNVITRVAMDAWRAGKNRDDLQFKDFHETVSMESFNAQSTGFSKTRIIERVLVDFFIPFLPLEEKHVLECVQAELNRQGAKEANSIDPRSVAQKMIFWPPDIKLFSQTGCKRVEALVKYHISAEKLRNEL</sequence>
<dbReference type="OrthoDB" id="19623at2759"/>